<evidence type="ECO:0000259" key="1">
    <source>
        <dbReference type="Pfam" id="PF13360"/>
    </source>
</evidence>
<feature type="domain" description="Pyrrolo-quinoline quinone repeat" evidence="1">
    <location>
        <begin position="462"/>
        <end position="653"/>
    </location>
</feature>
<dbReference type="SMART" id="SM00564">
    <property type="entry name" value="PQQ"/>
    <property type="match status" value="2"/>
</dbReference>
<dbReference type="InterPro" id="IPR018391">
    <property type="entry name" value="PQQ_b-propeller_rpt"/>
</dbReference>
<dbReference type="InterPro" id="IPR011047">
    <property type="entry name" value="Quinoprotein_ADH-like_sf"/>
</dbReference>
<dbReference type="PANTHER" id="PTHR34512:SF30">
    <property type="entry name" value="OUTER MEMBRANE PROTEIN ASSEMBLY FACTOR BAMB"/>
    <property type="match status" value="1"/>
</dbReference>
<evidence type="ECO:0000313" key="3">
    <source>
        <dbReference type="Proteomes" id="UP001370348"/>
    </source>
</evidence>
<dbReference type="InterPro" id="IPR015943">
    <property type="entry name" value="WD40/YVTN_repeat-like_dom_sf"/>
</dbReference>
<dbReference type="SUPFAM" id="SSF50998">
    <property type="entry name" value="Quinoprotein alcohol dehydrogenase-like"/>
    <property type="match status" value="1"/>
</dbReference>
<dbReference type="Proteomes" id="UP001370348">
    <property type="component" value="Chromosome"/>
</dbReference>
<reference evidence="2 3" key="1">
    <citation type="submission" date="2021-12" db="EMBL/GenBank/DDBJ databases">
        <title>Discovery of the Pendulisporaceae a myxobacterial family with distinct sporulation behavior and unique specialized metabolism.</title>
        <authorList>
            <person name="Garcia R."/>
            <person name="Popoff A."/>
            <person name="Bader C.D."/>
            <person name="Loehr J."/>
            <person name="Walesch S."/>
            <person name="Walt C."/>
            <person name="Boldt J."/>
            <person name="Bunk B."/>
            <person name="Haeckl F.J.F.P.J."/>
            <person name="Gunesch A.P."/>
            <person name="Birkelbach J."/>
            <person name="Nuebel U."/>
            <person name="Pietschmann T."/>
            <person name="Bach T."/>
            <person name="Mueller R."/>
        </authorList>
    </citation>
    <scope>NUCLEOTIDE SEQUENCE [LARGE SCALE GENOMIC DNA]</scope>
    <source>
        <strain evidence="2 3">MSr11954</strain>
    </source>
</reference>
<accession>A0ABZ2M1J8</accession>
<dbReference type="RefSeq" id="WP_394826723.1">
    <property type="nucleotide sequence ID" value="NZ_CP089984.1"/>
</dbReference>
<evidence type="ECO:0000313" key="2">
    <source>
        <dbReference type="EMBL" id="WXB17093.1"/>
    </source>
</evidence>
<gene>
    <name evidence="2" type="ORF">LZC94_07405</name>
</gene>
<organism evidence="2 3">
    <name type="scientific">Pendulispora albinea</name>
    <dbReference type="NCBI Taxonomy" id="2741071"/>
    <lineage>
        <taxon>Bacteria</taxon>
        <taxon>Pseudomonadati</taxon>
        <taxon>Myxococcota</taxon>
        <taxon>Myxococcia</taxon>
        <taxon>Myxococcales</taxon>
        <taxon>Sorangiineae</taxon>
        <taxon>Pendulisporaceae</taxon>
        <taxon>Pendulispora</taxon>
    </lineage>
</organism>
<keyword evidence="3" id="KW-1185">Reference proteome</keyword>
<dbReference type="PANTHER" id="PTHR34512">
    <property type="entry name" value="CELL SURFACE PROTEIN"/>
    <property type="match status" value="1"/>
</dbReference>
<dbReference type="EMBL" id="CP089984">
    <property type="protein sequence ID" value="WXB17093.1"/>
    <property type="molecule type" value="Genomic_DNA"/>
</dbReference>
<protein>
    <submittedName>
        <fullName evidence="2">PQQ-like beta-propeller repeat protein</fullName>
    </submittedName>
</protein>
<proteinExistence type="predicted"/>
<dbReference type="Gene3D" id="2.130.10.10">
    <property type="entry name" value="YVTN repeat-like/Quinoprotein amine dehydrogenase"/>
    <property type="match status" value="2"/>
</dbReference>
<dbReference type="InterPro" id="IPR002372">
    <property type="entry name" value="PQQ_rpt_dom"/>
</dbReference>
<name>A0ABZ2M1J8_9BACT</name>
<sequence length="743" mass="80311">MLDIFIGGVNVTARVADRQAPAVLRDLGLSLARLARQRRGKILVRFYDDPWELCVERMGKIAALSVYRTGTDPFVVAYDERASFAEIHARVHDAVKKAIERGSAPAAVAVELRAAEAALETVSEADLALEDEPLSALEPVSVEVERDFPVALGTEFVLRKFADLDDHAAPVERADLHALLFRGRIRAEVRGRAVDLGEGHPFLFAERLLAMSTRALQAWEHGQPQYVRAEAGGVLIAIRLSADGDAALTLGSAARAHLEQNFTFPALSVSDLVEASLAFGRALARAVLRRDRAQCTNLRLSAFRRQLRETADALRDVCRDDAKTNPTPEPYRAFVAASRPAHTPSVTGPSAAPTRLRYTERWRALVPGIDLRATFLCGDRLIVGAAAETYCLERTTGQVMWRVPTTRATNVVTPGGLARISGDGEICVHDFGNGEITMRTQIGPRLGAPPAGAVVSLAGLPRLLIVTEGERHLSAIDLTNGEPRWRFAWGRGGALRMRRAGRLLYVASGDSALTAVDVQSGAVVWRVRNRLRFRASPTLDHDVLMAVAGGANSAAELLGIDPYSGQVRFQCPIAPSAATVEGGPLIAGRVVACAVRMRHGLRLVAFCRETGRELWKSEGSVAPVGTSWLSVDGLFIGNCPTGELVAVEAETGALRYRHVLGRMIDADVPRRLEPVLRSGALFVPHTDVHVFRPHDGTEIATIGPCDAIPDLLRVDEQCNVYVAEESGHLASFAVGPRLTLVKG</sequence>
<dbReference type="Pfam" id="PF13360">
    <property type="entry name" value="PQQ_2"/>
    <property type="match status" value="1"/>
</dbReference>